<accession>A0A0G0QVX6</accession>
<dbReference type="AlphaFoldDB" id="A0A0G0QVX6"/>
<feature type="transmembrane region" description="Helical" evidence="1">
    <location>
        <begin position="42"/>
        <end position="61"/>
    </location>
</feature>
<protein>
    <submittedName>
        <fullName evidence="2">Uncharacterized protein</fullName>
    </submittedName>
</protein>
<feature type="transmembrane region" description="Helical" evidence="1">
    <location>
        <begin position="73"/>
        <end position="94"/>
    </location>
</feature>
<comment type="caution">
    <text evidence="2">The sequence shown here is derived from an EMBL/GenBank/DDBJ whole genome shotgun (WGS) entry which is preliminary data.</text>
</comment>
<keyword evidence="1" id="KW-0812">Transmembrane</keyword>
<feature type="transmembrane region" description="Helical" evidence="1">
    <location>
        <begin position="7"/>
        <end position="30"/>
    </location>
</feature>
<reference evidence="2 3" key="1">
    <citation type="journal article" date="2015" name="Nature">
        <title>rRNA introns, odd ribosomes, and small enigmatic genomes across a large radiation of phyla.</title>
        <authorList>
            <person name="Brown C.T."/>
            <person name="Hug L.A."/>
            <person name="Thomas B.C."/>
            <person name="Sharon I."/>
            <person name="Castelle C.J."/>
            <person name="Singh A."/>
            <person name="Wilkins M.J."/>
            <person name="Williams K.H."/>
            <person name="Banfield J.F."/>
        </authorList>
    </citation>
    <scope>NUCLEOTIDE SEQUENCE [LARGE SCALE GENOMIC DNA]</scope>
</reference>
<dbReference type="Proteomes" id="UP000034881">
    <property type="component" value="Unassembled WGS sequence"/>
</dbReference>
<evidence type="ECO:0000256" key="1">
    <source>
        <dbReference type="SAM" id="Phobius"/>
    </source>
</evidence>
<gene>
    <name evidence="2" type="ORF">UT77_C0010G0032</name>
</gene>
<sequence>MRKAVVYGILAGAGLLVLYLLVMGLASGSWDYTARQLINFKFWIAALVLGFGIQVGLFSYLRNCREETAAGKRTVAAGAGTSTVAMLACCAHHISDVLPFLGLSVLSLTLSKYQAWFLGLGVASNLVGIFLMLQQIRRMKK</sequence>
<name>A0A0G0QVX6_9BACT</name>
<dbReference type="EMBL" id="LBYB01000010">
    <property type="protein sequence ID" value="KKR41506.1"/>
    <property type="molecule type" value="Genomic_DNA"/>
</dbReference>
<keyword evidence="1" id="KW-0472">Membrane</keyword>
<feature type="transmembrane region" description="Helical" evidence="1">
    <location>
        <begin position="114"/>
        <end position="133"/>
    </location>
</feature>
<keyword evidence="1" id="KW-1133">Transmembrane helix</keyword>
<organism evidence="2 3">
    <name type="scientific">Candidatus Daviesbacteria bacterium GW2011_GWC2_40_12</name>
    <dbReference type="NCBI Taxonomy" id="1618431"/>
    <lineage>
        <taxon>Bacteria</taxon>
        <taxon>Candidatus Daviesiibacteriota</taxon>
    </lineage>
</organism>
<evidence type="ECO:0000313" key="2">
    <source>
        <dbReference type="EMBL" id="KKR41506.1"/>
    </source>
</evidence>
<evidence type="ECO:0000313" key="3">
    <source>
        <dbReference type="Proteomes" id="UP000034881"/>
    </source>
</evidence>
<proteinExistence type="predicted"/>